<evidence type="ECO:0000256" key="1">
    <source>
        <dbReference type="ARBA" id="ARBA00001946"/>
    </source>
</evidence>
<comment type="cofactor">
    <cofactor evidence="1">
        <name>Mg(2+)</name>
        <dbReference type="ChEBI" id="CHEBI:18420"/>
    </cofactor>
</comment>
<dbReference type="OrthoDB" id="1694274at2759"/>
<dbReference type="EMBL" id="BNJQ01000029">
    <property type="protein sequence ID" value="GHP10401.1"/>
    <property type="molecule type" value="Genomic_DNA"/>
</dbReference>
<accession>A0A830HY93</accession>
<dbReference type="NCBIfam" id="TIGR01549">
    <property type="entry name" value="HAD-SF-IA-v1"/>
    <property type="match status" value="1"/>
</dbReference>
<dbReference type="PANTHER" id="PTHR46470">
    <property type="entry name" value="N-ACYLNEURAMINATE-9-PHOSPHATASE"/>
    <property type="match status" value="1"/>
</dbReference>
<organism evidence="4 5">
    <name type="scientific">Pycnococcus provasolii</name>
    <dbReference type="NCBI Taxonomy" id="41880"/>
    <lineage>
        <taxon>Eukaryota</taxon>
        <taxon>Viridiplantae</taxon>
        <taxon>Chlorophyta</taxon>
        <taxon>Pseudoscourfieldiophyceae</taxon>
        <taxon>Pseudoscourfieldiales</taxon>
        <taxon>Pycnococcaceae</taxon>
        <taxon>Pycnococcus</taxon>
    </lineage>
</organism>
<dbReference type="InterPro" id="IPR006439">
    <property type="entry name" value="HAD-SF_hydro_IA"/>
</dbReference>
<protein>
    <recommendedName>
        <fullName evidence="6">N-acylneuraminate-9-phosphatase</fullName>
    </recommendedName>
</protein>
<evidence type="ECO:0000313" key="4">
    <source>
        <dbReference type="EMBL" id="GHP10401.1"/>
    </source>
</evidence>
<name>A0A830HY93_9CHLO</name>
<dbReference type="SFLD" id="SFLDS00003">
    <property type="entry name" value="Haloacid_Dehalogenase"/>
    <property type="match status" value="1"/>
</dbReference>
<reference evidence="4" key="1">
    <citation type="submission" date="2020-10" db="EMBL/GenBank/DDBJ databases">
        <title>Unveiling of a novel bifunctional photoreceptor, Dualchrome1, isolated from a cosmopolitan green alga.</title>
        <authorList>
            <person name="Suzuki S."/>
            <person name="Kawachi M."/>
        </authorList>
    </citation>
    <scope>NUCLEOTIDE SEQUENCE</scope>
    <source>
        <strain evidence="4">NIES 2893</strain>
    </source>
</reference>
<dbReference type="GO" id="GO:0046380">
    <property type="term" value="P:N-acetylneuraminate biosynthetic process"/>
    <property type="evidence" value="ECO:0007669"/>
    <property type="project" value="TreeGrafter"/>
</dbReference>
<dbReference type="GO" id="GO:0050124">
    <property type="term" value="F:N-acylneuraminate-9-phosphatase activity"/>
    <property type="evidence" value="ECO:0007669"/>
    <property type="project" value="TreeGrafter"/>
</dbReference>
<dbReference type="Gene3D" id="1.20.120.710">
    <property type="entry name" value="Haloacid dehalogenase hydrolase-like domain"/>
    <property type="match status" value="1"/>
</dbReference>
<dbReference type="Pfam" id="PF00702">
    <property type="entry name" value="Hydrolase"/>
    <property type="match status" value="1"/>
</dbReference>
<keyword evidence="3" id="KW-0460">Magnesium</keyword>
<evidence type="ECO:0000256" key="2">
    <source>
        <dbReference type="ARBA" id="ARBA00022801"/>
    </source>
</evidence>
<dbReference type="InterPro" id="IPR023214">
    <property type="entry name" value="HAD_sf"/>
</dbReference>
<dbReference type="Proteomes" id="UP000660262">
    <property type="component" value="Unassembled WGS sequence"/>
</dbReference>
<dbReference type="SFLD" id="SFLDG01129">
    <property type="entry name" value="C1.5:_HAD__Beta-PGM__Phosphata"/>
    <property type="match status" value="1"/>
</dbReference>
<comment type="caution">
    <text evidence="4">The sequence shown here is derived from an EMBL/GenBank/DDBJ whole genome shotgun (WGS) entry which is preliminary data.</text>
</comment>
<gene>
    <name evidence="4" type="ORF">PPROV_000913200</name>
</gene>
<dbReference type="AlphaFoldDB" id="A0A830HY93"/>
<dbReference type="SUPFAM" id="SSF56784">
    <property type="entry name" value="HAD-like"/>
    <property type="match status" value="1"/>
</dbReference>
<dbReference type="InterPro" id="IPR051400">
    <property type="entry name" value="HAD-like_hydrolase"/>
</dbReference>
<proteinExistence type="predicted"/>
<evidence type="ECO:0000256" key="3">
    <source>
        <dbReference type="ARBA" id="ARBA00022842"/>
    </source>
</evidence>
<evidence type="ECO:0000313" key="5">
    <source>
        <dbReference type="Proteomes" id="UP000660262"/>
    </source>
</evidence>
<dbReference type="PANTHER" id="PTHR46470:SF3">
    <property type="entry name" value="N-ACYLNEURAMINATE-9-PHOSPHATASE"/>
    <property type="match status" value="1"/>
</dbReference>
<keyword evidence="2" id="KW-0378">Hydrolase</keyword>
<dbReference type="InterPro" id="IPR036412">
    <property type="entry name" value="HAD-like_sf"/>
</dbReference>
<dbReference type="Gene3D" id="3.40.50.1000">
    <property type="entry name" value="HAD superfamily/HAD-like"/>
    <property type="match status" value="1"/>
</dbReference>
<evidence type="ECO:0008006" key="6">
    <source>
        <dbReference type="Google" id="ProtNLM"/>
    </source>
</evidence>
<sequence length="268" mass="28836">MVRAVFFDLDDTLVFTSDHDTRAYEAVAALFGAAGDDDAILQGSSVNTADLVAEYKALLKATPWDTAYPNETCDVFSHRAGLWAQAITKQQKKDGCCSRLDDTAIFEMGKACQTCFDKTRMEEFPFVEGAVDMVRKLQQANLRTVVITNGHHVVQHEKLKACDATSVFQASDIIVGGNEVVAGRKEKPDKGIFEKACSIAGVDPSDAIHVGDSLSADVQGAINSNLKGSVWVNRHGKARKDGDPEPTATVANVTELAGVLASVFDVKL</sequence>
<keyword evidence="5" id="KW-1185">Reference proteome</keyword>